<dbReference type="PANTHER" id="PTHR11339:SF374">
    <property type="entry name" value="ZONADHESIN"/>
    <property type="match status" value="1"/>
</dbReference>
<dbReference type="AlphaFoldDB" id="A0A8C2EK73"/>
<dbReference type="InterPro" id="IPR001846">
    <property type="entry name" value="VWF_type-D"/>
</dbReference>
<dbReference type="Pfam" id="PF08742">
    <property type="entry name" value="C8"/>
    <property type="match status" value="2"/>
</dbReference>
<dbReference type="PROSITE" id="PS51233">
    <property type="entry name" value="VWFD"/>
    <property type="match status" value="2"/>
</dbReference>
<dbReference type="CDD" id="cd19941">
    <property type="entry name" value="TIL"/>
    <property type="match status" value="1"/>
</dbReference>
<dbReference type="SUPFAM" id="SSF49899">
    <property type="entry name" value="Concanavalin A-like lectins/glucanases"/>
    <property type="match status" value="2"/>
</dbReference>
<dbReference type="GO" id="GO:0031012">
    <property type="term" value="C:extracellular matrix"/>
    <property type="evidence" value="ECO:0007669"/>
    <property type="project" value="TreeGrafter"/>
</dbReference>
<dbReference type="InterPro" id="IPR002919">
    <property type="entry name" value="TIL_dom"/>
</dbReference>
<dbReference type="Proteomes" id="UP000694701">
    <property type="component" value="Unplaced"/>
</dbReference>
<dbReference type="InterPro" id="IPR000998">
    <property type="entry name" value="MAM_dom"/>
</dbReference>
<accession>A0A8C2EK73</accession>
<sequence length="949" mass="105363">MLIYHPQGHNVSEEAYFGLIKALGALALMSNSSSPCTYVLSKVCDESGLLPKFTVEVQNENKGDSHISSIQQVNINVHGLRVTMMRTERRKVMVNGIWNNLPLLLKGNRVTVNAQGGALVLQTDFKLSIFYMQSGSVQVIVPSHYSNRICGMCGNFNHETEDDFKIPDESLVQDRHVLGQSVCEEPTLPRVCTDAEEQQYASEAYCGMLTSRQGPFAMCSSVLNADSFFQSCMFDMCTTHGDPAALCNAIEAFDATCNKVGISVLAWRNSTFCPVACGLHSHYNTCASGCPKTCSSQDATGSCGICEERCECDDGFMLSGGSCVLAKDCGCWANGQHSSVKHTDKALLCSYYEISFICVTYLFVLGFVLKFKCNFTQKFLTFTLVFSFSSLQANGGQVRLPAKFGSSVSVFQSGPYAQVNTNFGLRLLFGNARLFVQVDERYRGVLCGLCGTYSGSQFDDFLTPDGNTVANPHEFASSWNTNDSDCNGSPVPPECHPDLEDDAYTKCSELFEDAFKECHWFVPPQIYVSSCVSDYCISKGDKAKLCTSLEDYVSACEISEVFLPDWRNHTLCCKCCPWSCNFDQDECGWEQLIQDSFDWTRWSGSTPSNLTGPSGDHTTGSGYYMFIEGDSVVHGDSARIMSPVCHTSGKQCLSFWFHMYGLATAMSLNLYIFENNRAIKIWSRANNQGNSWYQGQNIKCIRGSDPRSDVSIDDVSIMHGACEYLSAEDVDLTTLAPHPYTPNFIDPHPNCRMNCDFESDICSWTQMVTDAFDWTRHRGSTPTSMTGPSSDHTTGSGFYLYIEGDSVTHGDTARLLSAECADPQPQCLQFWYHMYGSSWTMGMSVYLLQYGNVAKEVWRKREDQGNMWHLARVDLRPDAKFQVIFEGRRGSSARSDVAIDDVSLHRGACNGMFLLCKNIQFTKPGGFTFSPTATTCIHYQPPQCDHILL</sequence>
<feature type="domain" description="MAM" evidence="4">
    <location>
        <begin position="753"/>
        <end position="911"/>
    </location>
</feature>
<organism evidence="6 7">
    <name type="scientific">Cyprinus carpio</name>
    <name type="common">Common carp</name>
    <dbReference type="NCBI Taxonomy" id="7962"/>
    <lineage>
        <taxon>Eukaryota</taxon>
        <taxon>Metazoa</taxon>
        <taxon>Chordata</taxon>
        <taxon>Craniata</taxon>
        <taxon>Vertebrata</taxon>
        <taxon>Euteleostomi</taxon>
        <taxon>Actinopterygii</taxon>
        <taxon>Neopterygii</taxon>
        <taxon>Teleostei</taxon>
        <taxon>Ostariophysi</taxon>
        <taxon>Cypriniformes</taxon>
        <taxon>Cyprinidae</taxon>
        <taxon>Cyprininae</taxon>
        <taxon>Cyprinus</taxon>
    </lineage>
</organism>
<feature type="domain" description="VWFD" evidence="5">
    <location>
        <begin position="8"/>
        <end position="193"/>
    </location>
</feature>
<dbReference type="Ensembl" id="ENSCCRT00020043354.1">
    <property type="protein sequence ID" value="ENSCCRP00020039713.1"/>
    <property type="gene ID" value="ENSCCRG00020017714.1"/>
</dbReference>
<name>A0A8C2EK73_CYPCA</name>
<dbReference type="Gene3D" id="2.10.25.10">
    <property type="entry name" value="Laminin"/>
    <property type="match status" value="1"/>
</dbReference>
<dbReference type="InterPro" id="IPR050780">
    <property type="entry name" value="Mucin_vWF_Thrombospondin_sf"/>
</dbReference>
<reference evidence="6" key="1">
    <citation type="submission" date="2025-08" db="UniProtKB">
        <authorList>
            <consortium name="Ensembl"/>
        </authorList>
    </citation>
    <scope>IDENTIFICATION</scope>
</reference>
<keyword evidence="3" id="KW-0325">Glycoprotein</keyword>
<evidence type="ECO:0000256" key="1">
    <source>
        <dbReference type="ARBA" id="ARBA00022737"/>
    </source>
</evidence>
<dbReference type="Pfam" id="PF00094">
    <property type="entry name" value="VWD"/>
    <property type="match status" value="2"/>
</dbReference>
<dbReference type="InterPro" id="IPR013320">
    <property type="entry name" value="ConA-like_dom_sf"/>
</dbReference>
<dbReference type="InterPro" id="IPR014853">
    <property type="entry name" value="VWF/SSPO/ZAN-like_Cys-rich_dom"/>
</dbReference>
<evidence type="ECO:0000259" key="5">
    <source>
        <dbReference type="PROSITE" id="PS51233"/>
    </source>
</evidence>
<dbReference type="GO" id="GO:0016020">
    <property type="term" value="C:membrane"/>
    <property type="evidence" value="ECO:0007669"/>
    <property type="project" value="InterPro"/>
</dbReference>
<dbReference type="FunFam" id="2.60.120.200:FF:000128">
    <property type="entry name" value="enteropeptidase isoform X2"/>
    <property type="match status" value="1"/>
</dbReference>
<dbReference type="Pfam" id="PF00629">
    <property type="entry name" value="MAM"/>
    <property type="match status" value="2"/>
</dbReference>
<dbReference type="SMART" id="SM00137">
    <property type="entry name" value="MAM"/>
    <property type="match status" value="2"/>
</dbReference>
<evidence type="ECO:0000313" key="6">
    <source>
        <dbReference type="Ensembl" id="ENSCCRP00020039713.1"/>
    </source>
</evidence>
<dbReference type="GO" id="GO:0005615">
    <property type="term" value="C:extracellular space"/>
    <property type="evidence" value="ECO:0007669"/>
    <property type="project" value="TreeGrafter"/>
</dbReference>
<evidence type="ECO:0000259" key="4">
    <source>
        <dbReference type="PROSITE" id="PS50060"/>
    </source>
</evidence>
<dbReference type="InterPro" id="IPR036084">
    <property type="entry name" value="Ser_inhib-like_sf"/>
</dbReference>
<dbReference type="SUPFAM" id="SSF57567">
    <property type="entry name" value="Serine protease inhibitors"/>
    <property type="match status" value="1"/>
</dbReference>
<protein>
    <recommendedName>
        <fullName evidence="8">Zonadhesin</fullName>
    </recommendedName>
</protein>
<dbReference type="SMART" id="SM00216">
    <property type="entry name" value="VWD"/>
    <property type="match status" value="2"/>
</dbReference>
<keyword evidence="2" id="KW-1015">Disulfide bond</keyword>
<evidence type="ECO:0000313" key="7">
    <source>
        <dbReference type="Proteomes" id="UP000694701"/>
    </source>
</evidence>
<evidence type="ECO:0000256" key="3">
    <source>
        <dbReference type="ARBA" id="ARBA00023180"/>
    </source>
</evidence>
<dbReference type="Pfam" id="PF01826">
    <property type="entry name" value="TIL"/>
    <property type="match status" value="1"/>
</dbReference>
<feature type="domain" description="MAM" evidence="4">
    <location>
        <begin position="578"/>
        <end position="724"/>
    </location>
</feature>
<proteinExistence type="predicted"/>
<evidence type="ECO:0008006" key="8">
    <source>
        <dbReference type="Google" id="ProtNLM"/>
    </source>
</evidence>
<keyword evidence="1" id="KW-0677">Repeat</keyword>
<dbReference type="SMART" id="SM00832">
    <property type="entry name" value="C8"/>
    <property type="match status" value="2"/>
</dbReference>
<dbReference type="PANTHER" id="PTHR11339">
    <property type="entry name" value="EXTRACELLULAR MATRIX GLYCOPROTEIN RELATED"/>
    <property type="match status" value="1"/>
</dbReference>
<dbReference type="CDD" id="cd06263">
    <property type="entry name" value="MAM"/>
    <property type="match status" value="2"/>
</dbReference>
<evidence type="ECO:0000256" key="2">
    <source>
        <dbReference type="ARBA" id="ARBA00023157"/>
    </source>
</evidence>
<dbReference type="PROSITE" id="PS50060">
    <property type="entry name" value="MAM_2"/>
    <property type="match status" value="2"/>
</dbReference>
<dbReference type="PRINTS" id="PR00020">
    <property type="entry name" value="MAMDOMAIN"/>
</dbReference>
<feature type="domain" description="VWFD" evidence="5">
    <location>
        <begin position="292"/>
        <end position="487"/>
    </location>
</feature>
<dbReference type="Gene3D" id="2.60.120.200">
    <property type="match status" value="2"/>
</dbReference>